<gene>
    <name evidence="4" type="ORF">A3J56_02000</name>
</gene>
<evidence type="ECO:0000313" key="5">
    <source>
        <dbReference type="Proteomes" id="UP000178406"/>
    </source>
</evidence>
<sequence>MNNTASVWFVDQQRLMVVALIALFLVLGIVYSNVVFARPLGDLGYGYGYGYGEEPPTDVCPNIEGTQESLPEGFTFDGEGNCVEPEPEEEDGTPEISGGGGGGGPLGGSAGDIFGGILGGGGIGSGGGSGSGTGEVLGAATTQEEQIAALQEQLSELQEQLVAAMQIQIEFLQNLIVQTIQQMIADLQAQIAALQAQQ</sequence>
<accession>A0A1F5WGC2</accession>
<keyword evidence="3" id="KW-1133">Transmembrane helix</keyword>
<keyword evidence="3" id="KW-0812">Transmembrane</keyword>
<evidence type="ECO:0000256" key="2">
    <source>
        <dbReference type="SAM" id="MobiDB-lite"/>
    </source>
</evidence>
<dbReference type="AlphaFoldDB" id="A0A1F5WGC2"/>
<dbReference type="Proteomes" id="UP000178406">
    <property type="component" value="Unassembled WGS sequence"/>
</dbReference>
<name>A0A1F5WGC2_9BACT</name>
<dbReference type="STRING" id="1798338.A3J56_02000"/>
<comment type="caution">
    <text evidence="4">The sequence shown here is derived from an EMBL/GenBank/DDBJ whole genome shotgun (WGS) entry which is preliminary data.</text>
</comment>
<reference evidence="4 5" key="1">
    <citation type="journal article" date="2016" name="Nat. Commun.">
        <title>Thousands of microbial genomes shed light on interconnected biogeochemical processes in an aquifer system.</title>
        <authorList>
            <person name="Anantharaman K."/>
            <person name="Brown C.T."/>
            <person name="Hug L.A."/>
            <person name="Sharon I."/>
            <person name="Castelle C.J."/>
            <person name="Probst A.J."/>
            <person name="Thomas B.C."/>
            <person name="Singh A."/>
            <person name="Wilkins M.J."/>
            <person name="Karaoz U."/>
            <person name="Brodie E.L."/>
            <person name="Williams K.H."/>
            <person name="Hubbard S.S."/>
            <person name="Banfield J.F."/>
        </authorList>
    </citation>
    <scope>NUCLEOTIDE SEQUENCE [LARGE SCALE GENOMIC DNA]</scope>
</reference>
<proteinExistence type="predicted"/>
<feature type="transmembrane region" description="Helical" evidence="3">
    <location>
        <begin position="15"/>
        <end position="36"/>
    </location>
</feature>
<evidence type="ECO:0000256" key="3">
    <source>
        <dbReference type="SAM" id="Phobius"/>
    </source>
</evidence>
<dbReference type="EMBL" id="MFHQ01000008">
    <property type="protein sequence ID" value="OGF74693.1"/>
    <property type="molecule type" value="Genomic_DNA"/>
</dbReference>
<evidence type="ECO:0000256" key="1">
    <source>
        <dbReference type="SAM" id="Coils"/>
    </source>
</evidence>
<evidence type="ECO:0000313" key="4">
    <source>
        <dbReference type="EMBL" id="OGF74693.1"/>
    </source>
</evidence>
<organism evidence="4 5">
    <name type="scientific">Candidatus Giovannonibacteria bacterium RIFCSPHIGHO2_02_FULL_46_20</name>
    <dbReference type="NCBI Taxonomy" id="1798338"/>
    <lineage>
        <taxon>Bacteria</taxon>
        <taxon>Candidatus Giovannoniibacteriota</taxon>
    </lineage>
</organism>
<protein>
    <submittedName>
        <fullName evidence="4">Uncharacterized protein</fullName>
    </submittedName>
</protein>
<feature type="coiled-coil region" evidence="1">
    <location>
        <begin position="140"/>
        <end position="197"/>
    </location>
</feature>
<keyword evidence="3" id="KW-0472">Membrane</keyword>
<feature type="region of interest" description="Disordered" evidence="2">
    <location>
        <begin position="79"/>
        <end position="104"/>
    </location>
</feature>
<keyword evidence="1" id="KW-0175">Coiled coil</keyword>